<proteinExistence type="predicted"/>
<name>A0A4P7W857_9BACT</name>
<accession>A0A4P7W857</accession>
<dbReference type="Proteomes" id="UP000297149">
    <property type="component" value="Chromosome"/>
</dbReference>
<feature type="domain" description="AAA-ATPase-like" evidence="1">
    <location>
        <begin position="8"/>
        <end position="204"/>
    </location>
</feature>
<dbReference type="InterPro" id="IPR027417">
    <property type="entry name" value="P-loop_NTPase"/>
</dbReference>
<dbReference type="InterPro" id="IPR012547">
    <property type="entry name" value="PDDEXK_9"/>
</dbReference>
<keyword evidence="3" id="KW-1185">Reference proteome</keyword>
<dbReference type="KEGG" id="ddb:E7747_06410"/>
<evidence type="ECO:0000313" key="3">
    <source>
        <dbReference type="Proteomes" id="UP000297149"/>
    </source>
</evidence>
<dbReference type="EMBL" id="CP039396">
    <property type="protein sequence ID" value="QCD43665.1"/>
    <property type="molecule type" value="Genomic_DNA"/>
</dbReference>
<sequence length="522" mass="60577">MTPAYKFPIGIQNFRDIRRNGYIYVDKTGYIRRLVDTGKYYFLSRPRRFGKSLLMSTIEAYFKGCKELFEGLEIATYEKEWKEYPVFHLDLSGENYNDIPTLTKVLNYFLSEIEKNYGLSEDGHTVALRFKNAIKGVYDKTGRQVVILVDEYDTPLTQTLTSPELQEEFRNMLKGFYGVMKSMDGYIKLAMLTGVTRFSKVSIFSDLNNLRDISFLPEYNAICGVAESEIVSYFTPAISSFADKRNIPVSAMAEELRRNYDGYRFADPAECEGIYNPFSLLNALASESIGDYWFETGTPTFLVRLLQKKNYPLDRLNKAEASQDELKGLDLAMAGIIPLMYQSGYLTIRDFDRQFGLYTLGFPNKEVERGFLNFLFPYYTSIRNGNGTFAIREFTRDISNGNVDSFMHRLQSLFADFPYDQIRETELHFHNVLYLVFTLLGYYTRTEYRSSRGRADLIVKTDSRIFIFEFKLDKSPREAIEQIDRMGYALPFYSEGKEIIKIGVNFSSTLRNIDSWIVEKYD</sequence>
<dbReference type="SUPFAM" id="SSF52540">
    <property type="entry name" value="P-loop containing nucleoside triphosphate hydrolases"/>
    <property type="match status" value="1"/>
</dbReference>
<protein>
    <submittedName>
        <fullName evidence="2">AAA family ATPase</fullName>
    </submittedName>
</protein>
<reference evidence="3" key="1">
    <citation type="submission" date="2019-02" db="EMBL/GenBank/DDBJ databases">
        <title>Isolation and identification of novel species under the genus Muribaculum.</title>
        <authorList>
            <person name="Miyake S."/>
            <person name="Ding Y."/>
            <person name="Low A."/>
            <person name="Soh M."/>
            <person name="Seedorf H."/>
        </authorList>
    </citation>
    <scope>NUCLEOTIDE SEQUENCE [LARGE SCALE GENOMIC DNA]</scope>
    <source>
        <strain evidence="3">H5</strain>
    </source>
</reference>
<dbReference type="PANTHER" id="PTHR34825">
    <property type="entry name" value="CONSERVED PROTEIN, WITH A WEAK D-GALACTARATE DEHYDRATASE/ALTRONATE HYDROLASE DOMAIN"/>
    <property type="match status" value="1"/>
</dbReference>
<evidence type="ECO:0000313" key="2">
    <source>
        <dbReference type="EMBL" id="QCD43665.1"/>
    </source>
</evidence>
<dbReference type="Pfam" id="PF09820">
    <property type="entry name" value="AAA-ATPase_like"/>
    <property type="match status" value="1"/>
</dbReference>
<organism evidence="2 3">
    <name type="scientific">Duncaniella dubosii</name>
    <dbReference type="NCBI Taxonomy" id="2518971"/>
    <lineage>
        <taxon>Bacteria</taxon>
        <taxon>Pseudomonadati</taxon>
        <taxon>Bacteroidota</taxon>
        <taxon>Bacteroidia</taxon>
        <taxon>Bacteroidales</taxon>
        <taxon>Muribaculaceae</taxon>
        <taxon>Duncaniella</taxon>
    </lineage>
</organism>
<gene>
    <name evidence="2" type="ORF">E7747_06410</name>
</gene>
<dbReference type="AlphaFoldDB" id="A0A4P7W857"/>
<dbReference type="Pfam" id="PF08011">
    <property type="entry name" value="PDDEXK_9"/>
    <property type="match status" value="1"/>
</dbReference>
<dbReference type="InterPro" id="IPR018631">
    <property type="entry name" value="AAA-ATPase-like_dom"/>
</dbReference>
<dbReference type="PANTHER" id="PTHR34825:SF1">
    <property type="entry name" value="AAA-ATPASE-LIKE DOMAIN-CONTAINING PROTEIN"/>
    <property type="match status" value="1"/>
</dbReference>
<evidence type="ECO:0000259" key="1">
    <source>
        <dbReference type="Pfam" id="PF09820"/>
    </source>
</evidence>